<evidence type="ECO:0000313" key="2">
    <source>
        <dbReference type="Proteomes" id="UP000257016"/>
    </source>
</evidence>
<organism evidence="1 2">
    <name type="scientific">Cupriavidus taiwanensis</name>
    <dbReference type="NCBI Taxonomy" id="164546"/>
    <lineage>
        <taxon>Bacteria</taxon>
        <taxon>Pseudomonadati</taxon>
        <taxon>Pseudomonadota</taxon>
        <taxon>Betaproteobacteria</taxon>
        <taxon>Burkholderiales</taxon>
        <taxon>Burkholderiaceae</taxon>
        <taxon>Cupriavidus</taxon>
    </lineage>
</organism>
<proteinExistence type="predicted"/>
<gene>
    <name evidence="1" type="ORF">CBM2586_A10288</name>
</gene>
<sequence length="78" mass="8816">MEQINRVLYASCPNPTTEFFGNEGLDIILGDTSKTAIAKNTYCLPKRPLDFEAIFFPLELSARLGKYCQNRSQPMLLT</sequence>
<reference evidence="1 2" key="1">
    <citation type="submission" date="2018-01" db="EMBL/GenBank/DDBJ databases">
        <authorList>
            <person name="Clerissi C."/>
        </authorList>
    </citation>
    <scope>NUCLEOTIDE SEQUENCE [LARGE SCALE GENOMIC DNA]</scope>
    <source>
        <strain evidence="1">Cupriavidus taiwanensis LMG 19430</strain>
    </source>
</reference>
<protein>
    <submittedName>
        <fullName evidence="1">Uncharacterized protein</fullName>
    </submittedName>
</protein>
<dbReference type="AlphaFoldDB" id="A0A975ZVK6"/>
<dbReference type="Proteomes" id="UP000257016">
    <property type="component" value="Unassembled WGS sequence"/>
</dbReference>
<dbReference type="EMBL" id="OFSN01000001">
    <property type="protein sequence ID" value="SOY40323.1"/>
    <property type="molecule type" value="Genomic_DNA"/>
</dbReference>
<evidence type="ECO:0000313" key="1">
    <source>
        <dbReference type="EMBL" id="SOY40323.1"/>
    </source>
</evidence>
<accession>A0A975ZVK6</accession>
<comment type="caution">
    <text evidence="1">The sequence shown here is derived from an EMBL/GenBank/DDBJ whole genome shotgun (WGS) entry which is preliminary data.</text>
</comment>
<name>A0A975ZVK6_9BURK</name>